<accession>A0A4S4G1E8</accession>
<dbReference type="NCBIfam" id="TIGR01552">
    <property type="entry name" value="phd_fam"/>
    <property type="match status" value="1"/>
</dbReference>
<organism evidence="2 3">
    <name type="scientific">Adlercreutzia caecimuris</name>
    <dbReference type="NCBI Taxonomy" id="671266"/>
    <lineage>
        <taxon>Bacteria</taxon>
        <taxon>Bacillati</taxon>
        <taxon>Actinomycetota</taxon>
        <taxon>Coriobacteriia</taxon>
        <taxon>Eggerthellales</taxon>
        <taxon>Eggerthellaceae</taxon>
        <taxon>Adlercreutzia</taxon>
    </lineage>
</organism>
<name>A0A4S4G1E8_9ACTN</name>
<dbReference type="RefSeq" id="WP_016309613.1">
    <property type="nucleotide sequence ID" value="NZ_CAJTBT010000005.1"/>
</dbReference>
<protein>
    <submittedName>
        <fullName evidence="2">Type II toxin-antitoxin system Phd/YefM family antitoxin</fullName>
    </submittedName>
</protein>
<gene>
    <name evidence="2" type="ORF">E5986_05990</name>
</gene>
<evidence type="ECO:0000256" key="1">
    <source>
        <dbReference type="ARBA" id="ARBA00009981"/>
    </source>
</evidence>
<proteinExistence type="inferred from homology"/>
<evidence type="ECO:0000313" key="3">
    <source>
        <dbReference type="Proteomes" id="UP000308978"/>
    </source>
</evidence>
<comment type="similarity">
    <text evidence="1">Belongs to the phD/YefM antitoxin family.</text>
</comment>
<evidence type="ECO:0000313" key="2">
    <source>
        <dbReference type="EMBL" id="THG37309.1"/>
    </source>
</evidence>
<dbReference type="Gene3D" id="3.40.1620.10">
    <property type="entry name" value="YefM-like domain"/>
    <property type="match status" value="1"/>
</dbReference>
<dbReference type="Proteomes" id="UP000308978">
    <property type="component" value="Unassembled WGS sequence"/>
</dbReference>
<dbReference type="EMBL" id="SSTJ01000006">
    <property type="protein sequence ID" value="THG37309.1"/>
    <property type="molecule type" value="Genomic_DNA"/>
</dbReference>
<dbReference type="GeneID" id="82191876"/>
<reference evidence="2 3" key="1">
    <citation type="submission" date="2019-04" db="EMBL/GenBank/DDBJ databases">
        <title>Microbes associate with the intestines of laboratory mice.</title>
        <authorList>
            <person name="Navarre W."/>
            <person name="Wong E."/>
            <person name="Huang K.C."/>
            <person name="Tropini C."/>
            <person name="Ng K."/>
            <person name="Yu B."/>
        </authorList>
    </citation>
    <scope>NUCLEOTIDE SEQUENCE [LARGE SCALE GENOMIC DNA]</scope>
    <source>
        <strain evidence="2 3">NM80_B27</strain>
    </source>
</reference>
<dbReference type="InterPro" id="IPR036165">
    <property type="entry name" value="YefM-like_sf"/>
</dbReference>
<comment type="caution">
    <text evidence="2">The sequence shown here is derived from an EMBL/GenBank/DDBJ whole genome shotgun (WGS) entry which is preliminary data.</text>
</comment>
<dbReference type="AlphaFoldDB" id="A0A4S4G1E8"/>
<sequence length="90" mass="9658">MTVLTATAAEARTNFSRIASAVSETGERVTVFKNSKPWVVIAPADEVDADYVELVRSGILEGREQIASGLGIEGTDALRKTVAELRAQHD</sequence>
<dbReference type="SUPFAM" id="SSF143120">
    <property type="entry name" value="YefM-like"/>
    <property type="match status" value="1"/>
</dbReference>